<organism evidence="2 3">
    <name type="scientific">Sistotremastrum suecicum HHB10207 ss-3</name>
    <dbReference type="NCBI Taxonomy" id="1314776"/>
    <lineage>
        <taxon>Eukaryota</taxon>
        <taxon>Fungi</taxon>
        <taxon>Dikarya</taxon>
        <taxon>Basidiomycota</taxon>
        <taxon>Agaricomycotina</taxon>
        <taxon>Agaricomycetes</taxon>
        <taxon>Sistotremastrales</taxon>
        <taxon>Sistotremastraceae</taxon>
        <taxon>Sistotremastrum</taxon>
    </lineage>
</organism>
<evidence type="ECO:0000313" key="2">
    <source>
        <dbReference type="EMBL" id="KZT32303.1"/>
    </source>
</evidence>
<feature type="compositionally biased region" description="Basic and acidic residues" evidence="1">
    <location>
        <begin position="114"/>
        <end position="126"/>
    </location>
</feature>
<sequence>MEIPKKPSYWSRLRKRRGSGPFLTGANAVALQSNERLITPLPRRDERVSVSDGPAQSSGFHPSRLALQSVNFDLSLPLNSSIDGRLEGVQLNSKRLRVSDDDYDELQNSRKRQRMDPREESDSERAFKKEQAELNRVHELQKLRIQTESMVAVERLKIEKAIQLARLKRREKYKAASRESHVQKLKLEIELARLRRERRHRS</sequence>
<evidence type="ECO:0000256" key="1">
    <source>
        <dbReference type="SAM" id="MobiDB-lite"/>
    </source>
</evidence>
<dbReference type="AlphaFoldDB" id="A0A165XL24"/>
<feature type="region of interest" description="Disordered" evidence="1">
    <location>
        <begin position="100"/>
        <end position="126"/>
    </location>
</feature>
<evidence type="ECO:0000313" key="3">
    <source>
        <dbReference type="Proteomes" id="UP000076798"/>
    </source>
</evidence>
<protein>
    <submittedName>
        <fullName evidence="2">Uncharacterized protein</fullName>
    </submittedName>
</protein>
<proteinExistence type="predicted"/>
<gene>
    <name evidence="2" type="ORF">SISSUDRAFT_1055713</name>
</gene>
<name>A0A165XL24_9AGAM</name>
<feature type="region of interest" description="Disordered" evidence="1">
    <location>
        <begin position="36"/>
        <end position="62"/>
    </location>
</feature>
<dbReference type="EMBL" id="KV428354">
    <property type="protein sequence ID" value="KZT32303.1"/>
    <property type="molecule type" value="Genomic_DNA"/>
</dbReference>
<accession>A0A165XL24</accession>
<keyword evidence="3" id="KW-1185">Reference proteome</keyword>
<reference evidence="2 3" key="1">
    <citation type="journal article" date="2016" name="Mol. Biol. Evol.">
        <title>Comparative Genomics of Early-Diverging Mushroom-Forming Fungi Provides Insights into the Origins of Lignocellulose Decay Capabilities.</title>
        <authorList>
            <person name="Nagy L.G."/>
            <person name="Riley R."/>
            <person name="Tritt A."/>
            <person name="Adam C."/>
            <person name="Daum C."/>
            <person name="Floudas D."/>
            <person name="Sun H."/>
            <person name="Yadav J.S."/>
            <person name="Pangilinan J."/>
            <person name="Larsson K.H."/>
            <person name="Matsuura K."/>
            <person name="Barry K."/>
            <person name="Labutti K."/>
            <person name="Kuo R."/>
            <person name="Ohm R.A."/>
            <person name="Bhattacharya S.S."/>
            <person name="Shirouzu T."/>
            <person name="Yoshinaga Y."/>
            <person name="Martin F.M."/>
            <person name="Grigoriev I.V."/>
            <person name="Hibbett D.S."/>
        </authorList>
    </citation>
    <scope>NUCLEOTIDE SEQUENCE [LARGE SCALE GENOMIC DNA]</scope>
    <source>
        <strain evidence="2 3">HHB10207 ss-3</strain>
    </source>
</reference>
<dbReference type="Proteomes" id="UP000076798">
    <property type="component" value="Unassembled WGS sequence"/>
</dbReference>